<proteinExistence type="predicted"/>
<keyword evidence="2" id="KW-1185">Reference proteome</keyword>
<sequence>MLHECQTLRGCFLLLLVSCTIAIGCQPTTESRLGLVYTPPGVPDDVPSHFKPEPDTKLESWLDDGETHLDLKAHYLDAHRCGWDAAIWDWDRYGEFKMNTERDAYSYRADVPSGTSALWIGYSDARRQIEAMTQSAPHADGG</sequence>
<dbReference type="Proteomes" id="UP000011529">
    <property type="component" value="Unassembled WGS sequence"/>
</dbReference>
<reference evidence="1" key="1">
    <citation type="submission" date="2012-11" db="EMBL/GenBank/DDBJ databases">
        <title>Permanent draft genomes of Rhodopirellula europaea strain SH398 and 6C.</title>
        <authorList>
            <person name="Richter M."/>
            <person name="Richter-Heitmann T."/>
            <person name="Frank C."/>
            <person name="Harder J."/>
            <person name="Glockner F.O."/>
        </authorList>
    </citation>
    <scope>NUCLEOTIDE SEQUENCE</scope>
    <source>
        <strain evidence="1">6C</strain>
    </source>
</reference>
<dbReference type="PATRIC" id="fig|1263867.3.peg.1473"/>
<evidence type="ECO:0000313" key="2">
    <source>
        <dbReference type="Proteomes" id="UP000011529"/>
    </source>
</evidence>
<organism evidence="1 2">
    <name type="scientific">Rhodopirellula europaea 6C</name>
    <dbReference type="NCBI Taxonomy" id="1263867"/>
    <lineage>
        <taxon>Bacteria</taxon>
        <taxon>Pseudomonadati</taxon>
        <taxon>Planctomycetota</taxon>
        <taxon>Planctomycetia</taxon>
        <taxon>Pirellulales</taxon>
        <taxon>Pirellulaceae</taxon>
        <taxon>Rhodopirellula</taxon>
    </lineage>
</organism>
<dbReference type="AlphaFoldDB" id="M2B835"/>
<name>M2B835_9BACT</name>
<comment type="caution">
    <text evidence="1">The sequence shown here is derived from an EMBL/GenBank/DDBJ whole genome shotgun (WGS) entry which is preliminary data.</text>
</comment>
<protein>
    <submittedName>
        <fullName evidence="1">Uncharacterized protein</fullName>
    </submittedName>
</protein>
<gene>
    <name evidence="1" type="ORF">RE6C_01393</name>
</gene>
<accession>M2B835</accession>
<reference evidence="1" key="2">
    <citation type="journal article" date="2013" name="Mar. Genomics">
        <title>Expression of sulfatases in Rhodopirellula baltica and the diversity of sulfatases in the genus Rhodopirellula.</title>
        <authorList>
            <person name="Wegner C.E."/>
            <person name="Richter-Heitmann T."/>
            <person name="Klindworth A."/>
            <person name="Klockow C."/>
            <person name="Richter M."/>
            <person name="Achstetter T."/>
            <person name="Glockner F.O."/>
            <person name="Harder J."/>
        </authorList>
    </citation>
    <scope>NUCLEOTIDE SEQUENCE [LARGE SCALE GENOMIC DNA]</scope>
    <source>
        <strain evidence="1">6C</strain>
    </source>
</reference>
<evidence type="ECO:0000313" key="1">
    <source>
        <dbReference type="EMBL" id="EMB17878.1"/>
    </source>
</evidence>
<dbReference type="EMBL" id="ANMO01000082">
    <property type="protein sequence ID" value="EMB17878.1"/>
    <property type="molecule type" value="Genomic_DNA"/>
</dbReference>